<dbReference type="GO" id="GO:0046354">
    <property type="term" value="P:mannan biosynthetic process"/>
    <property type="evidence" value="ECO:0007669"/>
    <property type="project" value="TreeGrafter"/>
</dbReference>
<evidence type="ECO:0000256" key="9">
    <source>
        <dbReference type="ARBA" id="ARBA00023136"/>
    </source>
</evidence>
<evidence type="ECO:0000256" key="5">
    <source>
        <dbReference type="ARBA" id="ARBA00022692"/>
    </source>
</evidence>
<name>W4G0J9_APHAT</name>
<evidence type="ECO:0000256" key="11">
    <source>
        <dbReference type="SAM" id="Phobius"/>
    </source>
</evidence>
<evidence type="ECO:0000256" key="10">
    <source>
        <dbReference type="ARBA" id="ARBA00037847"/>
    </source>
</evidence>
<comment type="similarity">
    <text evidence="3">Belongs to the MNN1/MNT family.</text>
</comment>
<keyword evidence="4" id="KW-0808">Transferase</keyword>
<keyword evidence="8" id="KW-0333">Golgi apparatus</keyword>
<dbReference type="GeneID" id="20814014"/>
<evidence type="ECO:0000256" key="4">
    <source>
        <dbReference type="ARBA" id="ARBA00022679"/>
    </source>
</evidence>
<dbReference type="InterPro" id="IPR022751">
    <property type="entry name" value="Alpha_mannosyltransferase"/>
</dbReference>
<comment type="subcellular location">
    <subcellularLocation>
        <location evidence="10">Endomembrane system</location>
        <topology evidence="10">Single-pass membrane protein</topology>
    </subcellularLocation>
    <subcellularLocation>
        <location evidence="1">Golgi apparatus membrane</location>
    </subcellularLocation>
    <subcellularLocation>
        <location evidence="2">Membrane</location>
        <topology evidence="2">Single-pass type II membrane protein</topology>
    </subcellularLocation>
</comment>
<dbReference type="Pfam" id="PF11051">
    <property type="entry name" value="Mannosyl_trans3"/>
    <property type="match status" value="1"/>
</dbReference>
<evidence type="ECO:0000256" key="6">
    <source>
        <dbReference type="ARBA" id="ARBA00022968"/>
    </source>
</evidence>
<keyword evidence="9 11" id="KW-0472">Membrane</keyword>
<keyword evidence="5 11" id="KW-0812">Transmembrane</keyword>
<dbReference type="PANTHER" id="PTHR31646">
    <property type="entry name" value="ALPHA-1,2-MANNOSYLTRANSFERASE MNN2"/>
    <property type="match status" value="1"/>
</dbReference>
<evidence type="ECO:0000313" key="12">
    <source>
        <dbReference type="EMBL" id="ETV73215.1"/>
    </source>
</evidence>
<dbReference type="EMBL" id="KI913150">
    <property type="protein sequence ID" value="ETV73215.1"/>
    <property type="molecule type" value="Genomic_DNA"/>
</dbReference>
<accession>W4G0J9</accession>
<evidence type="ECO:0000256" key="7">
    <source>
        <dbReference type="ARBA" id="ARBA00022989"/>
    </source>
</evidence>
<dbReference type="InterPro" id="IPR029044">
    <property type="entry name" value="Nucleotide-diphossugar_trans"/>
</dbReference>
<protein>
    <recommendedName>
        <fullName evidence="13">Nucleotide-diphospho-sugar transferase</fullName>
    </recommendedName>
</protein>
<dbReference type="STRING" id="112090.W4G0J9"/>
<gene>
    <name evidence="12" type="ORF">H257_12018</name>
</gene>
<evidence type="ECO:0008006" key="13">
    <source>
        <dbReference type="Google" id="ProtNLM"/>
    </source>
</evidence>
<evidence type="ECO:0000256" key="2">
    <source>
        <dbReference type="ARBA" id="ARBA00004606"/>
    </source>
</evidence>
<evidence type="ECO:0000256" key="3">
    <source>
        <dbReference type="ARBA" id="ARBA00009105"/>
    </source>
</evidence>
<keyword evidence="6" id="KW-0735">Signal-anchor</keyword>
<dbReference type="GO" id="GO:0000139">
    <property type="term" value="C:Golgi membrane"/>
    <property type="evidence" value="ECO:0007669"/>
    <property type="project" value="UniProtKB-SubCell"/>
</dbReference>
<dbReference type="GO" id="GO:0000026">
    <property type="term" value="F:alpha-1,2-mannosyltransferase activity"/>
    <property type="evidence" value="ECO:0007669"/>
    <property type="project" value="TreeGrafter"/>
</dbReference>
<reference evidence="12" key="1">
    <citation type="submission" date="2013-12" db="EMBL/GenBank/DDBJ databases">
        <title>The Genome Sequence of Aphanomyces astaci APO3.</title>
        <authorList>
            <consortium name="The Broad Institute Genomics Platform"/>
            <person name="Russ C."/>
            <person name="Tyler B."/>
            <person name="van West P."/>
            <person name="Dieguez-Uribeondo J."/>
            <person name="Young S.K."/>
            <person name="Zeng Q."/>
            <person name="Gargeya S."/>
            <person name="Fitzgerald M."/>
            <person name="Abouelleil A."/>
            <person name="Alvarado L."/>
            <person name="Chapman S.B."/>
            <person name="Gainer-Dewar J."/>
            <person name="Goldberg J."/>
            <person name="Griggs A."/>
            <person name="Gujja S."/>
            <person name="Hansen M."/>
            <person name="Howarth C."/>
            <person name="Imamovic A."/>
            <person name="Ireland A."/>
            <person name="Larimer J."/>
            <person name="McCowan C."/>
            <person name="Murphy C."/>
            <person name="Pearson M."/>
            <person name="Poon T.W."/>
            <person name="Priest M."/>
            <person name="Roberts A."/>
            <person name="Saif S."/>
            <person name="Shea T."/>
            <person name="Sykes S."/>
            <person name="Wortman J."/>
            <person name="Nusbaum C."/>
            <person name="Birren B."/>
        </authorList>
    </citation>
    <scope>NUCLEOTIDE SEQUENCE [LARGE SCALE GENOMIC DNA]</scope>
    <source>
        <strain evidence="12">APO3</strain>
    </source>
</reference>
<feature type="transmembrane region" description="Helical" evidence="11">
    <location>
        <begin position="52"/>
        <end position="72"/>
    </location>
</feature>
<dbReference type="VEuPathDB" id="FungiDB:H257_12018"/>
<organism evidence="12">
    <name type="scientific">Aphanomyces astaci</name>
    <name type="common">Crayfish plague agent</name>
    <dbReference type="NCBI Taxonomy" id="112090"/>
    <lineage>
        <taxon>Eukaryota</taxon>
        <taxon>Sar</taxon>
        <taxon>Stramenopiles</taxon>
        <taxon>Oomycota</taxon>
        <taxon>Saprolegniomycetes</taxon>
        <taxon>Saprolegniales</taxon>
        <taxon>Verrucalvaceae</taxon>
        <taxon>Aphanomyces</taxon>
    </lineage>
</organism>
<dbReference type="AlphaFoldDB" id="W4G0J9"/>
<dbReference type="OrthoDB" id="430354at2759"/>
<dbReference type="PANTHER" id="PTHR31646:SF1">
    <property type="entry name" value="ALPHA-1,2-MANNOSYLTRANSFERASE MNN2"/>
    <property type="match status" value="1"/>
</dbReference>
<sequence length="594" mass="68450">MGRPSRPWPLDGNGSVNSPVMRWAWNACVGCFRGTRNAASMLWRRLERRPRVLRFLLALLVMIGVGVAIWLLTPEVPVPKYSDKDTTMHTIPNFQEDHIPALWTDDAYECVGWQETDSCEPEDITSRRPLETKKCDETIDQRRAGFCQVRNKTSGAILRLMVSSCHSMQHRQYTCDMARNFSEFALLAATYQHMPLATSLSLPEAQQHPPTRAILMIVYDKVLPSAYAAIRVIRDHGCTLPVEMWYRPDEMQIDDNALIQHLVADFNVHLRQIFDPRAVGFHTKPYAVYYSHFDSILLLDADNVPVRDPTYLFDDPAFVETGALFWPDYWQPPNSLFDVTSHSLLWQLLQMEFLSEFEQESGQVLINRRRAPAALNKLMYYSTHGPKLLDNLKLIWGDKDLFRLAWRNTSTAYHMMAKPPAIGGIYSYTKRIFCGLAMIQYDPQGEILFFHRNSIKLDGSPNQPHVITHIQQYRGDSRDYRVGQIISELDQESCYYIRTNRSLASGATPTYVTPIEFTPFDAVEPAAIAYSVEGRRIVEAAASGLATSWWWPWRWIERMGYASVCMAGVFYGLRWWRAHEAKAHLTTNNRWKSY</sequence>
<evidence type="ECO:0000256" key="1">
    <source>
        <dbReference type="ARBA" id="ARBA00004394"/>
    </source>
</evidence>
<keyword evidence="7 11" id="KW-1133">Transmembrane helix</keyword>
<dbReference type="RefSeq" id="XP_009837420.1">
    <property type="nucleotide sequence ID" value="XM_009839118.1"/>
</dbReference>
<dbReference type="Gene3D" id="3.90.550.10">
    <property type="entry name" value="Spore Coat Polysaccharide Biosynthesis Protein SpsA, Chain A"/>
    <property type="match status" value="1"/>
</dbReference>
<proteinExistence type="inferred from homology"/>
<dbReference type="SUPFAM" id="SSF53448">
    <property type="entry name" value="Nucleotide-diphospho-sugar transferases"/>
    <property type="match status" value="1"/>
</dbReference>
<evidence type="ECO:0000256" key="8">
    <source>
        <dbReference type="ARBA" id="ARBA00023034"/>
    </source>
</evidence>